<dbReference type="GO" id="GO:0008270">
    <property type="term" value="F:zinc ion binding"/>
    <property type="evidence" value="ECO:0007669"/>
    <property type="project" value="UniProtKB-KW"/>
</dbReference>
<dbReference type="InterPro" id="IPR011011">
    <property type="entry name" value="Znf_FYVE_PHD"/>
</dbReference>
<proteinExistence type="predicted"/>
<dbReference type="SMR" id="A0A482X0Y8"/>
<dbReference type="InterPro" id="IPR013083">
    <property type="entry name" value="Znf_RING/FYVE/PHD"/>
</dbReference>
<dbReference type="SUPFAM" id="SSF57903">
    <property type="entry name" value="FYVE/PHD zinc finger"/>
    <property type="match status" value="1"/>
</dbReference>
<gene>
    <name evidence="6" type="ORF">LSTR_LSTR000904</name>
</gene>
<name>A0A482X0Y8_LAOST</name>
<dbReference type="PANTHER" id="PTHR39490">
    <property type="entry name" value="ARRESTIN DOMAIN-CONTAINING PROTEIN D"/>
    <property type="match status" value="1"/>
</dbReference>
<feature type="domain" description="FYVE-type" evidence="5">
    <location>
        <begin position="43"/>
        <end position="98"/>
    </location>
</feature>
<evidence type="ECO:0000313" key="7">
    <source>
        <dbReference type="Proteomes" id="UP000291343"/>
    </source>
</evidence>
<organism evidence="6 7">
    <name type="scientific">Laodelphax striatellus</name>
    <name type="common">Small brown planthopper</name>
    <name type="synonym">Delphax striatella</name>
    <dbReference type="NCBI Taxonomy" id="195883"/>
    <lineage>
        <taxon>Eukaryota</taxon>
        <taxon>Metazoa</taxon>
        <taxon>Ecdysozoa</taxon>
        <taxon>Arthropoda</taxon>
        <taxon>Hexapoda</taxon>
        <taxon>Insecta</taxon>
        <taxon>Pterygota</taxon>
        <taxon>Neoptera</taxon>
        <taxon>Paraneoptera</taxon>
        <taxon>Hemiptera</taxon>
        <taxon>Auchenorrhyncha</taxon>
        <taxon>Fulgoroidea</taxon>
        <taxon>Delphacidae</taxon>
        <taxon>Criomorphinae</taxon>
        <taxon>Laodelphax</taxon>
    </lineage>
</organism>
<dbReference type="SMART" id="SM00064">
    <property type="entry name" value="FYVE"/>
    <property type="match status" value="1"/>
</dbReference>
<keyword evidence="7" id="KW-1185">Reference proteome</keyword>
<dbReference type="InterPro" id="IPR017455">
    <property type="entry name" value="Znf_FYVE-rel"/>
</dbReference>
<accession>A0A482X0Y8</accession>
<dbReference type="Gene3D" id="3.30.40.10">
    <property type="entry name" value="Zinc/RING finger domain, C3HC4 (zinc finger)"/>
    <property type="match status" value="1"/>
</dbReference>
<protein>
    <recommendedName>
        <fullName evidence="5">FYVE-type domain-containing protein</fullName>
    </recommendedName>
</protein>
<dbReference type="CDD" id="cd15727">
    <property type="entry name" value="FYVE_ZF21"/>
    <property type="match status" value="1"/>
</dbReference>
<evidence type="ECO:0000256" key="1">
    <source>
        <dbReference type="ARBA" id="ARBA00022723"/>
    </source>
</evidence>
<dbReference type="Pfam" id="PF16696">
    <property type="entry name" value="ZFYVE21_C"/>
    <property type="match status" value="1"/>
</dbReference>
<dbReference type="InterPro" id="IPR038632">
    <property type="entry name" value="ZFYVE21_C_sf"/>
</dbReference>
<dbReference type="STRING" id="195883.A0A482X0Y8"/>
<dbReference type="Gene3D" id="2.30.29.160">
    <property type="entry name" value="Zinc finger FYVE domain-containing protein 21, C-terminal"/>
    <property type="match status" value="1"/>
</dbReference>
<keyword evidence="3" id="KW-0862">Zinc</keyword>
<evidence type="ECO:0000256" key="2">
    <source>
        <dbReference type="ARBA" id="ARBA00022771"/>
    </source>
</evidence>
<evidence type="ECO:0000256" key="3">
    <source>
        <dbReference type="ARBA" id="ARBA00022833"/>
    </source>
</evidence>
<evidence type="ECO:0000259" key="5">
    <source>
        <dbReference type="PROSITE" id="PS50178"/>
    </source>
</evidence>
<keyword evidence="2 4" id="KW-0863">Zinc-finger</keyword>
<dbReference type="InParanoid" id="A0A482X0Y8"/>
<dbReference type="EMBL" id="QKKF02019844">
    <property type="protein sequence ID" value="RZF39383.1"/>
    <property type="molecule type" value="Genomic_DNA"/>
</dbReference>
<reference evidence="6 7" key="1">
    <citation type="journal article" date="2017" name="Gigascience">
        <title>Genome sequence of the small brown planthopper, Laodelphax striatellus.</title>
        <authorList>
            <person name="Zhu J."/>
            <person name="Jiang F."/>
            <person name="Wang X."/>
            <person name="Yang P."/>
            <person name="Bao Y."/>
            <person name="Zhao W."/>
            <person name="Wang W."/>
            <person name="Lu H."/>
            <person name="Wang Q."/>
            <person name="Cui N."/>
            <person name="Li J."/>
            <person name="Chen X."/>
            <person name="Luo L."/>
            <person name="Yu J."/>
            <person name="Kang L."/>
            <person name="Cui F."/>
        </authorList>
    </citation>
    <scope>NUCLEOTIDE SEQUENCE [LARGE SCALE GENOMIC DNA]</scope>
    <source>
        <strain evidence="6">Lst14</strain>
    </source>
</reference>
<sequence length="173" mass="19877">MECTGNDQPSKKLIRSKSGLRIVVANEDQRSPFVIGEPQWTPDKEATHCTKCSTKFGFTTRRHHCRRCGQIYCSSCCDEKLEIPRMCFIDPVRVCLNCAPAVVEENKFFECHLKTLTNGATFVLEKEENIIDSENETLQCKLSQDHRYLIFDGAKIAPLEIGHIRILRLHKDY</sequence>
<dbReference type="OrthoDB" id="10018316at2759"/>
<evidence type="ECO:0000256" key="4">
    <source>
        <dbReference type="PROSITE-ProRule" id="PRU00091"/>
    </source>
</evidence>
<dbReference type="Proteomes" id="UP000291343">
    <property type="component" value="Unassembled WGS sequence"/>
</dbReference>
<dbReference type="InterPro" id="IPR000306">
    <property type="entry name" value="Znf_FYVE"/>
</dbReference>
<evidence type="ECO:0000313" key="6">
    <source>
        <dbReference type="EMBL" id="RZF39383.1"/>
    </source>
</evidence>
<dbReference type="PROSITE" id="PS50178">
    <property type="entry name" value="ZF_FYVE"/>
    <property type="match status" value="1"/>
</dbReference>
<comment type="caution">
    <text evidence="6">The sequence shown here is derived from an EMBL/GenBank/DDBJ whole genome shotgun (WGS) entry which is preliminary data.</text>
</comment>
<dbReference type="AlphaFoldDB" id="A0A482X0Y8"/>
<dbReference type="Pfam" id="PF01363">
    <property type="entry name" value="FYVE"/>
    <property type="match status" value="1"/>
</dbReference>
<dbReference type="PANTHER" id="PTHR39490:SF8">
    <property type="entry name" value="ZINC FINGER FYVE DOMAIN-CONTAINING PROTEIN 21"/>
    <property type="match status" value="1"/>
</dbReference>
<dbReference type="InterPro" id="IPR032031">
    <property type="entry name" value="ZFYVE21_C"/>
</dbReference>
<keyword evidence="1" id="KW-0479">Metal-binding</keyword>
<dbReference type="InterPro" id="IPR052113">
    <property type="entry name" value="FYVE-type_Zinc_Finger"/>
</dbReference>